<keyword evidence="3 9" id="KW-0808">Transferase</keyword>
<accession>A0ABW6ZYY0</accession>
<sequence length="678" mass="71753">MVGDARSADKGWAGRRAEERNSPKSSVVHGLSATPTPPVAARRRPADTLPAELKPFIGRLPQADLQAAARRARRLGAGADEVLVAQGLLDEAEATSLLAAHLGLAVAAPDDTAPPRDAATAEAVLRTGVRIEAPDGTRPRFTLAARGRDVRRLFRALRRDPGLAGRVRLAVPGAFRRAVMSAAGPTLAEAAVARLPARDPLKSAATLDPKRMLGRIALVVGLPLAGLVALAPEQGVLAVQALLSLVFLGWVSLRLASCAYDPPADLPPTLDDRQLPVYSLLVPLYREAASVPHLVAALGALDYPPEKLDIKLVVEADDAATRAAIAALTLPPHMEEVPVPAIGPRTKPKALAVALAAVRGSFVAIYDAEDLPEPDQLRRALEAFRQGGPNVACVQARLAIDNGDDSWIAASFAAEYAAQFDVLLPMLSALGLPILLGGTSNHFRRRMLDEVGGWDPFNVTEDADLGIRLARAGWQTRVIASTTFEEAPVSARAWLGQRTRWLKGWAQTLLVHLRQPGALMADLGVGPALALLLLAAGPFAAALVHPFCVALLLADMLRGVIGLPRGSLAEALTSALTFTTLFAGYAGTAAITFVGLRRRARVPGLKVVLGIPLYWLLLSAAAWRALFELLRRPHHWQKTEHGVARHRVAQAAALRRSGPMGIAKRPAAGPAHAASAKA</sequence>
<dbReference type="PANTHER" id="PTHR43867">
    <property type="entry name" value="CELLULOSE SYNTHASE CATALYTIC SUBUNIT A [UDP-FORMING]"/>
    <property type="match status" value="1"/>
</dbReference>
<feature type="transmembrane region" description="Helical" evidence="8">
    <location>
        <begin position="607"/>
        <end position="626"/>
    </location>
</feature>
<evidence type="ECO:0000256" key="3">
    <source>
        <dbReference type="ARBA" id="ARBA00022679"/>
    </source>
</evidence>
<feature type="region of interest" description="Disordered" evidence="7">
    <location>
        <begin position="1"/>
        <end position="44"/>
    </location>
</feature>
<evidence type="ECO:0000256" key="1">
    <source>
        <dbReference type="ARBA" id="ARBA00004141"/>
    </source>
</evidence>
<keyword evidence="5 8" id="KW-1133">Transmembrane helix</keyword>
<evidence type="ECO:0000256" key="7">
    <source>
        <dbReference type="SAM" id="MobiDB-lite"/>
    </source>
</evidence>
<feature type="transmembrane region" description="Helical" evidence="8">
    <location>
        <begin position="574"/>
        <end position="595"/>
    </location>
</feature>
<comment type="caution">
    <text evidence="9">The sequence shown here is derived from an EMBL/GenBank/DDBJ whole genome shotgun (WGS) entry which is preliminary data.</text>
</comment>
<evidence type="ECO:0000313" key="10">
    <source>
        <dbReference type="Proteomes" id="UP001604002"/>
    </source>
</evidence>
<dbReference type="InterPro" id="IPR029044">
    <property type="entry name" value="Nucleotide-diphossugar_trans"/>
</dbReference>
<proteinExistence type="predicted"/>
<keyword evidence="4 8" id="KW-0812">Transmembrane</keyword>
<keyword evidence="2 9" id="KW-0328">Glycosyltransferase</keyword>
<organism evidence="9 10">
    <name type="scientific">Xanthobacter oligotrophicus</name>
    <dbReference type="NCBI Taxonomy" id="2607286"/>
    <lineage>
        <taxon>Bacteria</taxon>
        <taxon>Pseudomonadati</taxon>
        <taxon>Pseudomonadota</taxon>
        <taxon>Alphaproteobacteria</taxon>
        <taxon>Hyphomicrobiales</taxon>
        <taxon>Xanthobacteraceae</taxon>
        <taxon>Xanthobacter</taxon>
    </lineage>
</organism>
<evidence type="ECO:0000256" key="8">
    <source>
        <dbReference type="SAM" id="Phobius"/>
    </source>
</evidence>
<evidence type="ECO:0000256" key="4">
    <source>
        <dbReference type="ARBA" id="ARBA00022692"/>
    </source>
</evidence>
<feature type="transmembrane region" description="Helical" evidence="8">
    <location>
        <begin position="529"/>
        <end position="554"/>
    </location>
</feature>
<gene>
    <name evidence="9" type="ORF">V5F32_17435</name>
</gene>
<evidence type="ECO:0000256" key="5">
    <source>
        <dbReference type="ARBA" id="ARBA00022989"/>
    </source>
</evidence>
<evidence type="ECO:0000256" key="2">
    <source>
        <dbReference type="ARBA" id="ARBA00022676"/>
    </source>
</evidence>
<reference evidence="9 10" key="1">
    <citation type="submission" date="2024-02" db="EMBL/GenBank/DDBJ databases">
        <title>Expansion and revision of Xanthobacter and proposal of Roseixanthobacter gen. nov.</title>
        <authorList>
            <person name="Soltysiak M.P.M."/>
            <person name="Jalihal A."/>
            <person name="Ory A."/>
            <person name="Chrisophersen C."/>
            <person name="Lee A.D."/>
            <person name="Boulton J."/>
            <person name="Springer M."/>
        </authorList>
    </citation>
    <scope>NUCLEOTIDE SEQUENCE [LARGE SCALE GENOMIC DNA]</scope>
    <source>
        <strain evidence="9 10">23A</strain>
    </source>
</reference>
<keyword evidence="10" id="KW-1185">Reference proteome</keyword>
<dbReference type="GO" id="GO:0016757">
    <property type="term" value="F:glycosyltransferase activity"/>
    <property type="evidence" value="ECO:0007669"/>
    <property type="project" value="UniProtKB-KW"/>
</dbReference>
<protein>
    <submittedName>
        <fullName evidence="9">Glycosyltransferase</fullName>
        <ecNumber evidence="9">2.4.-.-</ecNumber>
    </submittedName>
</protein>
<dbReference type="InterPro" id="IPR050321">
    <property type="entry name" value="Glycosyltr_2/OpgH_subfam"/>
</dbReference>
<evidence type="ECO:0000256" key="6">
    <source>
        <dbReference type="ARBA" id="ARBA00023136"/>
    </source>
</evidence>
<dbReference type="SUPFAM" id="SSF160246">
    <property type="entry name" value="EspE N-terminal domain-like"/>
    <property type="match status" value="1"/>
</dbReference>
<dbReference type="Proteomes" id="UP001604002">
    <property type="component" value="Unassembled WGS sequence"/>
</dbReference>
<dbReference type="PANTHER" id="PTHR43867:SF2">
    <property type="entry name" value="CELLULOSE SYNTHASE CATALYTIC SUBUNIT A [UDP-FORMING]"/>
    <property type="match status" value="1"/>
</dbReference>
<dbReference type="EMBL" id="JBAFVH010000009">
    <property type="protein sequence ID" value="MFG1373963.1"/>
    <property type="molecule type" value="Genomic_DNA"/>
</dbReference>
<comment type="subcellular location">
    <subcellularLocation>
        <location evidence="1">Membrane</location>
        <topology evidence="1">Multi-pass membrane protein</topology>
    </subcellularLocation>
</comment>
<dbReference type="Gene3D" id="3.90.550.10">
    <property type="entry name" value="Spore Coat Polysaccharide Biosynthesis Protein SpsA, Chain A"/>
    <property type="match status" value="1"/>
</dbReference>
<evidence type="ECO:0000313" key="9">
    <source>
        <dbReference type="EMBL" id="MFG1373963.1"/>
    </source>
</evidence>
<dbReference type="SUPFAM" id="SSF53448">
    <property type="entry name" value="Nucleotide-diphospho-sugar transferases"/>
    <property type="match status" value="1"/>
</dbReference>
<keyword evidence="6 8" id="KW-0472">Membrane</keyword>
<dbReference type="Pfam" id="PF13641">
    <property type="entry name" value="Glyco_tranf_2_3"/>
    <property type="match status" value="1"/>
</dbReference>
<name>A0ABW6ZYY0_9HYPH</name>
<dbReference type="RefSeq" id="WP_393993642.1">
    <property type="nucleotide sequence ID" value="NZ_JBAFVH010000009.1"/>
</dbReference>
<dbReference type="InterPro" id="IPR037257">
    <property type="entry name" value="T2SS_E_N_sf"/>
</dbReference>
<dbReference type="EC" id="2.4.-.-" evidence="9"/>